<feature type="region of interest" description="Disordered" evidence="1">
    <location>
        <begin position="501"/>
        <end position="585"/>
    </location>
</feature>
<dbReference type="Proteomes" id="UP001186944">
    <property type="component" value="Unassembled WGS sequence"/>
</dbReference>
<gene>
    <name evidence="2" type="ORF">FSP39_008399</name>
</gene>
<keyword evidence="3" id="KW-1185">Reference proteome</keyword>
<dbReference type="EMBL" id="VSWD01000001">
    <property type="protein sequence ID" value="KAK3108463.1"/>
    <property type="molecule type" value="Genomic_DNA"/>
</dbReference>
<evidence type="ECO:0000256" key="1">
    <source>
        <dbReference type="SAM" id="MobiDB-lite"/>
    </source>
</evidence>
<feature type="compositionally biased region" description="Basic and acidic residues" evidence="1">
    <location>
        <begin position="537"/>
        <end position="554"/>
    </location>
</feature>
<evidence type="ECO:0000313" key="3">
    <source>
        <dbReference type="Proteomes" id="UP001186944"/>
    </source>
</evidence>
<proteinExistence type="predicted"/>
<sequence>MRPFNHQLLPVYQTPSAMSPVYKPPSSMPPAYQPPSAMLPVYQPPSAMPPVYQPPSAMPPVYQPPSAMPPVYQPPSAMPPVYQPPSALLPMTHGVSPVALPTATSSNQQLSPDLPPSLSNISMEQQITRPVLSNVQNIHPTTFSGTQFASYSGLPQSTKNFERHRVQGHIGRDNGQIREMRYHIEGKRRSKGQISSTESSSHNVMRQSAIFPDTHDNAVRNSYTTKKGEQIPAESTSLQREIDLVSRQIILRPVRAKEDIKFPVSVDSKKLETDYHRLINPTYATFMDNFIDLCENRCLEEQNTKKYDMFKIPKPSSISNGTLKSEIYKTKQSYPEVKKGCSKLNNSNEQYDRGKTHSLHHGTKSLVPFKNITEWTPDSVIEHNVHQVHVNKSNKGREVLTKPTEKKIRPKVDMKRKPQSLDFKDYTEWKNFMDSGSISNSSNDDVKNGSTDTPERKKKKLLPDTVIVIDDEAEDVTKENVWTGADNVKSCLGINLTIPRPMHYSDEKSTKSKQSPTKSKQEHCNTMSSSNDNVSTNEEKRSNLRNETQQDLRSHKQSSILVTLLETRRQSNSSENKDNGGRKYSAVESNVKETEENKVVHNVPHSTQNSHQHPVEDSSKSEMNSKESGRNSEEDALRKTYRNIVLNMSHKPMHHKTADALVTEILKEENMRMPTEDLTNLIVKLVRESTSQS</sequence>
<feature type="region of interest" description="Disordered" evidence="1">
    <location>
        <begin position="434"/>
        <end position="458"/>
    </location>
</feature>
<protein>
    <submittedName>
        <fullName evidence="2">Uncharacterized protein</fullName>
    </submittedName>
</protein>
<evidence type="ECO:0000313" key="2">
    <source>
        <dbReference type="EMBL" id="KAK3108463.1"/>
    </source>
</evidence>
<name>A0AA88YM28_PINIB</name>
<comment type="caution">
    <text evidence="2">The sequence shown here is derived from an EMBL/GenBank/DDBJ whole genome shotgun (WGS) entry which is preliminary data.</text>
</comment>
<feature type="region of interest" description="Disordered" evidence="1">
    <location>
        <begin position="601"/>
        <end position="634"/>
    </location>
</feature>
<feature type="compositionally biased region" description="Polar residues" evidence="1">
    <location>
        <begin position="524"/>
        <end position="536"/>
    </location>
</feature>
<feature type="compositionally biased region" description="Low complexity" evidence="1">
    <location>
        <begin position="434"/>
        <end position="443"/>
    </location>
</feature>
<organism evidence="2 3">
    <name type="scientific">Pinctada imbricata</name>
    <name type="common">Atlantic pearl-oyster</name>
    <name type="synonym">Pinctada martensii</name>
    <dbReference type="NCBI Taxonomy" id="66713"/>
    <lineage>
        <taxon>Eukaryota</taxon>
        <taxon>Metazoa</taxon>
        <taxon>Spiralia</taxon>
        <taxon>Lophotrochozoa</taxon>
        <taxon>Mollusca</taxon>
        <taxon>Bivalvia</taxon>
        <taxon>Autobranchia</taxon>
        <taxon>Pteriomorphia</taxon>
        <taxon>Pterioida</taxon>
        <taxon>Pterioidea</taxon>
        <taxon>Pteriidae</taxon>
        <taxon>Pinctada</taxon>
    </lineage>
</organism>
<dbReference type="AlphaFoldDB" id="A0AA88YM28"/>
<feature type="compositionally biased region" description="Basic and acidic residues" evidence="1">
    <location>
        <begin position="613"/>
        <end position="634"/>
    </location>
</feature>
<reference evidence="2" key="1">
    <citation type="submission" date="2019-08" db="EMBL/GenBank/DDBJ databases">
        <title>The improved chromosome-level genome for the pearl oyster Pinctada fucata martensii using PacBio sequencing and Hi-C.</title>
        <authorList>
            <person name="Zheng Z."/>
        </authorList>
    </citation>
    <scope>NUCLEOTIDE SEQUENCE</scope>
    <source>
        <strain evidence="2">ZZ-2019</strain>
        <tissue evidence="2">Adductor muscle</tissue>
    </source>
</reference>
<accession>A0AA88YM28</accession>